<dbReference type="GO" id="GO:0016705">
    <property type="term" value="F:oxidoreductase activity, acting on paired donors, with incorporation or reduction of molecular oxygen"/>
    <property type="evidence" value="ECO:0007669"/>
    <property type="project" value="InterPro"/>
</dbReference>
<evidence type="ECO:0000256" key="4">
    <source>
        <dbReference type="RuleBase" id="RU000461"/>
    </source>
</evidence>
<accession>A0A2A7N1H4</accession>
<evidence type="ECO:0000313" key="5">
    <source>
        <dbReference type="EMBL" id="PEG37754.1"/>
    </source>
</evidence>
<keyword evidence="6" id="KW-1185">Reference proteome</keyword>
<comment type="caution">
    <text evidence="5">The sequence shown here is derived from an EMBL/GenBank/DDBJ whole genome shotgun (WGS) entry which is preliminary data.</text>
</comment>
<dbReference type="PANTHER" id="PTHR24305:SF166">
    <property type="entry name" value="CYTOCHROME P450 12A4, MITOCHONDRIAL-RELATED"/>
    <property type="match status" value="1"/>
</dbReference>
<evidence type="ECO:0000313" key="6">
    <source>
        <dbReference type="Proteomes" id="UP000220914"/>
    </source>
</evidence>
<comment type="cofactor">
    <cofactor evidence="1 3">
        <name>heme</name>
        <dbReference type="ChEBI" id="CHEBI:30413"/>
    </cofactor>
</comment>
<dbReference type="PANTHER" id="PTHR24305">
    <property type="entry name" value="CYTOCHROME P450"/>
    <property type="match status" value="1"/>
</dbReference>
<proteinExistence type="inferred from homology"/>
<keyword evidence="3 4" id="KW-0479">Metal-binding</keyword>
<keyword evidence="3 4" id="KW-0349">Heme</keyword>
<keyword evidence="4" id="KW-0560">Oxidoreductase</keyword>
<comment type="similarity">
    <text evidence="2 4">Belongs to the cytochrome P450 family.</text>
</comment>
<dbReference type="AlphaFoldDB" id="A0A2A7N1H4"/>
<dbReference type="InterPro" id="IPR002401">
    <property type="entry name" value="Cyt_P450_E_grp-I"/>
</dbReference>
<dbReference type="PRINTS" id="PR00385">
    <property type="entry name" value="P450"/>
</dbReference>
<dbReference type="SUPFAM" id="SSF48264">
    <property type="entry name" value="Cytochrome P450"/>
    <property type="match status" value="1"/>
</dbReference>
<reference evidence="5 6" key="1">
    <citation type="submission" date="2017-10" db="EMBL/GenBank/DDBJ databases">
        <title>The new phylogeny of genus Mycobacterium.</title>
        <authorList>
            <person name="Tortoli E."/>
            <person name="Trovato A."/>
            <person name="Cirillo D.M."/>
        </authorList>
    </citation>
    <scope>NUCLEOTIDE SEQUENCE [LARGE SCALE GENOMIC DNA]</scope>
    <source>
        <strain evidence="5 6">CCUG37673</strain>
    </source>
</reference>
<dbReference type="OrthoDB" id="7376058at2"/>
<evidence type="ECO:0000256" key="2">
    <source>
        <dbReference type="ARBA" id="ARBA00010617"/>
    </source>
</evidence>
<dbReference type="Proteomes" id="UP000220914">
    <property type="component" value="Unassembled WGS sequence"/>
</dbReference>
<keyword evidence="3 4" id="KW-0408">Iron</keyword>
<dbReference type="InterPro" id="IPR017972">
    <property type="entry name" value="Cyt_P450_CS"/>
</dbReference>
<gene>
    <name evidence="5" type="ORF">CQY20_14915</name>
</gene>
<dbReference type="InterPro" id="IPR050121">
    <property type="entry name" value="Cytochrome_P450_monoxygenase"/>
</dbReference>
<name>A0A2A7N1H4_MYCAG</name>
<dbReference type="Pfam" id="PF00067">
    <property type="entry name" value="p450"/>
    <property type="match status" value="1"/>
</dbReference>
<dbReference type="Gene3D" id="1.10.630.10">
    <property type="entry name" value="Cytochrome P450"/>
    <property type="match status" value="1"/>
</dbReference>
<dbReference type="EMBL" id="PDCP01000024">
    <property type="protein sequence ID" value="PEG37754.1"/>
    <property type="molecule type" value="Genomic_DNA"/>
</dbReference>
<dbReference type="PROSITE" id="PS00086">
    <property type="entry name" value="CYTOCHROME_P450"/>
    <property type="match status" value="1"/>
</dbReference>
<feature type="binding site" description="axial binding residue" evidence="3">
    <location>
        <position position="394"/>
    </location>
    <ligand>
        <name>heme</name>
        <dbReference type="ChEBI" id="CHEBI:30413"/>
    </ligand>
    <ligandPart>
        <name>Fe</name>
        <dbReference type="ChEBI" id="CHEBI:18248"/>
    </ligandPart>
</feature>
<dbReference type="GO" id="GO:0005506">
    <property type="term" value="F:iron ion binding"/>
    <property type="evidence" value="ECO:0007669"/>
    <property type="project" value="InterPro"/>
</dbReference>
<dbReference type="GO" id="GO:0020037">
    <property type="term" value="F:heme binding"/>
    <property type="evidence" value="ECO:0007669"/>
    <property type="project" value="InterPro"/>
</dbReference>
<dbReference type="CDD" id="cd11053">
    <property type="entry name" value="CYP110-like"/>
    <property type="match status" value="1"/>
</dbReference>
<protein>
    <submittedName>
        <fullName evidence="5">Cytochrome P450</fullName>
    </submittedName>
</protein>
<organism evidence="5 6">
    <name type="scientific">Mycolicibacterium agri</name>
    <name type="common">Mycobacterium agri</name>
    <dbReference type="NCBI Taxonomy" id="36811"/>
    <lineage>
        <taxon>Bacteria</taxon>
        <taxon>Bacillati</taxon>
        <taxon>Actinomycetota</taxon>
        <taxon>Actinomycetes</taxon>
        <taxon>Mycobacteriales</taxon>
        <taxon>Mycobacteriaceae</taxon>
        <taxon>Mycolicibacterium</taxon>
    </lineage>
</organism>
<dbReference type="InterPro" id="IPR036396">
    <property type="entry name" value="Cyt_P450_sf"/>
</dbReference>
<dbReference type="GO" id="GO:0004497">
    <property type="term" value="F:monooxygenase activity"/>
    <property type="evidence" value="ECO:0007669"/>
    <property type="project" value="UniProtKB-KW"/>
</dbReference>
<evidence type="ECO:0000256" key="3">
    <source>
        <dbReference type="PIRSR" id="PIRSR602401-1"/>
    </source>
</evidence>
<keyword evidence="4" id="KW-0503">Monooxygenase</keyword>
<evidence type="ECO:0000256" key="1">
    <source>
        <dbReference type="ARBA" id="ARBA00001971"/>
    </source>
</evidence>
<dbReference type="InterPro" id="IPR001128">
    <property type="entry name" value="Cyt_P450"/>
</dbReference>
<dbReference type="PRINTS" id="PR00463">
    <property type="entry name" value="EP450I"/>
</dbReference>
<sequence>MDTTATAAVGRQPPGPRAIAPLRPVVAAACGVGYLLAGEWLIRRLFAAYGPVVSIPLPGIPVVLIKDPKMVKQVFTEKPDILLGGRGVRPSALIYGTGSMFVQEEPEHLRRRKLLTPPLHGKALENYRPIIEESTRAALASWPTGEPFKMLTAARDLALDVIVRIMFGVDDRDERRRLGRPFETLLNLGSSEQLILRVALHSVGGLKRWPKLDRANRAIDEVLAPMIAARRQDPGLTDRTDIMSLLLTARGEEGEHLTDKEIRDDLVTLVLAGHETTATTLAWMVDLLLHHPDILAKVQAEADDGGSTTYTEAVINETLRIRPPSPFTGRYTARDYQLGGYTVPSGTRIVPHIGEVNLDPETYDHPHDFRPQRFLGVSPPTYAWIPFGGGIKRCLGASFSVLELTVALETMLRSGHFEPVHPNQDRQVRRGIVLLPHRGVSVRYWRDR</sequence>